<feature type="region of interest" description="Disordered" evidence="2">
    <location>
        <begin position="1"/>
        <end position="36"/>
    </location>
</feature>
<evidence type="ECO:0000313" key="3">
    <source>
        <dbReference type="EMBL" id="RPA84102.1"/>
    </source>
</evidence>
<evidence type="ECO:0000313" key="4">
    <source>
        <dbReference type="Proteomes" id="UP000275078"/>
    </source>
</evidence>
<proteinExistence type="predicted"/>
<keyword evidence="1" id="KW-0175">Coiled coil</keyword>
<feature type="compositionally biased region" description="Basic and acidic residues" evidence="2">
    <location>
        <begin position="14"/>
        <end position="34"/>
    </location>
</feature>
<accession>A0A3N4ID97</accession>
<dbReference type="EMBL" id="ML119661">
    <property type="protein sequence ID" value="RPA84102.1"/>
    <property type="molecule type" value="Genomic_DNA"/>
</dbReference>
<organism evidence="3 4">
    <name type="scientific">Ascobolus immersus RN42</name>
    <dbReference type="NCBI Taxonomy" id="1160509"/>
    <lineage>
        <taxon>Eukaryota</taxon>
        <taxon>Fungi</taxon>
        <taxon>Dikarya</taxon>
        <taxon>Ascomycota</taxon>
        <taxon>Pezizomycotina</taxon>
        <taxon>Pezizomycetes</taxon>
        <taxon>Pezizales</taxon>
        <taxon>Ascobolaceae</taxon>
        <taxon>Ascobolus</taxon>
    </lineage>
</organism>
<evidence type="ECO:0000256" key="1">
    <source>
        <dbReference type="SAM" id="Coils"/>
    </source>
</evidence>
<sequence>METAAPDPYQITLREGDSEREAASQRRFDRHRASEPNLLKYNLTPEDANEILRNQTHELEKMVKKLYKEIDQKSREVMAMTKLKDDAEREERAAKKALTEKEEELKLKEEELDEKSEEVEDLNRQIEAVDRGYAICGAPAVFRSSTEYVARHLQGYGILPSWKMGHVQRQEFLTRWENTLNNRIGTFNTETGTHTLIGGLSVMRHIYENKFKEWSEKIHAGVDLCDPRHYAAVRHALRACEPEPELKGYLIDLFGRGIEFRDRTVRLELDIVSPPGSGGAFDV</sequence>
<keyword evidence="4" id="KW-1185">Reference proteome</keyword>
<protein>
    <submittedName>
        <fullName evidence="3">Uncharacterized protein</fullName>
    </submittedName>
</protein>
<feature type="coiled-coil region" evidence="1">
    <location>
        <begin position="49"/>
        <end position="132"/>
    </location>
</feature>
<gene>
    <name evidence="3" type="ORF">BJ508DRAFT_324088</name>
</gene>
<dbReference type="Proteomes" id="UP000275078">
    <property type="component" value="Unassembled WGS sequence"/>
</dbReference>
<name>A0A3N4ID97_ASCIM</name>
<dbReference type="AlphaFoldDB" id="A0A3N4ID97"/>
<evidence type="ECO:0000256" key="2">
    <source>
        <dbReference type="SAM" id="MobiDB-lite"/>
    </source>
</evidence>
<reference evidence="3 4" key="1">
    <citation type="journal article" date="2018" name="Nat. Ecol. Evol.">
        <title>Pezizomycetes genomes reveal the molecular basis of ectomycorrhizal truffle lifestyle.</title>
        <authorList>
            <person name="Murat C."/>
            <person name="Payen T."/>
            <person name="Noel B."/>
            <person name="Kuo A."/>
            <person name="Morin E."/>
            <person name="Chen J."/>
            <person name="Kohler A."/>
            <person name="Krizsan K."/>
            <person name="Balestrini R."/>
            <person name="Da Silva C."/>
            <person name="Montanini B."/>
            <person name="Hainaut M."/>
            <person name="Levati E."/>
            <person name="Barry K.W."/>
            <person name="Belfiori B."/>
            <person name="Cichocki N."/>
            <person name="Clum A."/>
            <person name="Dockter R.B."/>
            <person name="Fauchery L."/>
            <person name="Guy J."/>
            <person name="Iotti M."/>
            <person name="Le Tacon F."/>
            <person name="Lindquist E.A."/>
            <person name="Lipzen A."/>
            <person name="Malagnac F."/>
            <person name="Mello A."/>
            <person name="Molinier V."/>
            <person name="Miyauchi S."/>
            <person name="Poulain J."/>
            <person name="Riccioni C."/>
            <person name="Rubini A."/>
            <person name="Sitrit Y."/>
            <person name="Splivallo R."/>
            <person name="Traeger S."/>
            <person name="Wang M."/>
            <person name="Zifcakova L."/>
            <person name="Wipf D."/>
            <person name="Zambonelli A."/>
            <person name="Paolocci F."/>
            <person name="Nowrousian M."/>
            <person name="Ottonello S."/>
            <person name="Baldrian P."/>
            <person name="Spatafora J.W."/>
            <person name="Henrissat B."/>
            <person name="Nagy L.G."/>
            <person name="Aury J.M."/>
            <person name="Wincker P."/>
            <person name="Grigoriev I.V."/>
            <person name="Bonfante P."/>
            <person name="Martin F.M."/>
        </authorList>
    </citation>
    <scope>NUCLEOTIDE SEQUENCE [LARGE SCALE GENOMIC DNA]</scope>
    <source>
        <strain evidence="3 4">RN42</strain>
    </source>
</reference>